<evidence type="ECO:0000313" key="2">
    <source>
        <dbReference type="EMBL" id="GAA5106884.1"/>
    </source>
</evidence>
<sequence>MTANQFPYAGKSFVIKMNNGLEVKNSYLKDGKQLEVEFLSGDLLGTKMVVTFTWKALPSDNYLISWQESDKSTVVHCDNFIQKKSLAYYTTMKGDFFVMEGVIK</sequence>
<gene>
    <name evidence="2" type="ORF">GCM10023211_07260</name>
</gene>
<comment type="caution">
    <text evidence="2">The sequence shown here is derived from an EMBL/GenBank/DDBJ whole genome shotgun (WGS) entry which is preliminary data.</text>
</comment>
<name>A0ABP9N1C5_9GAMM</name>
<accession>A0ABP9N1C5</accession>
<reference evidence="3" key="1">
    <citation type="journal article" date="2019" name="Int. J. Syst. Evol. Microbiol.">
        <title>The Global Catalogue of Microorganisms (GCM) 10K type strain sequencing project: providing services to taxonomists for standard genome sequencing and annotation.</title>
        <authorList>
            <consortium name="The Broad Institute Genomics Platform"/>
            <consortium name="The Broad Institute Genome Sequencing Center for Infectious Disease"/>
            <person name="Wu L."/>
            <person name="Ma J."/>
        </authorList>
    </citation>
    <scope>NUCLEOTIDE SEQUENCE [LARGE SCALE GENOMIC DNA]</scope>
    <source>
        <strain evidence="3">JCM 18050</strain>
    </source>
</reference>
<protein>
    <recommendedName>
        <fullName evidence="1">MoaF-like domain-containing protein</fullName>
    </recommendedName>
</protein>
<keyword evidence="3" id="KW-1185">Reference proteome</keyword>
<dbReference type="InterPro" id="IPR053892">
    <property type="entry name" value="MoaF-like"/>
</dbReference>
<evidence type="ECO:0000313" key="3">
    <source>
        <dbReference type="Proteomes" id="UP001500171"/>
    </source>
</evidence>
<dbReference type="Proteomes" id="UP001500171">
    <property type="component" value="Unassembled WGS sequence"/>
</dbReference>
<proteinExistence type="predicted"/>
<dbReference type="RefSeq" id="WP_345488916.1">
    <property type="nucleotide sequence ID" value="NZ_BAABHY010000001.1"/>
</dbReference>
<organism evidence="2 3">
    <name type="scientific">Orbus sasakiae</name>
    <dbReference type="NCBI Taxonomy" id="1078475"/>
    <lineage>
        <taxon>Bacteria</taxon>
        <taxon>Pseudomonadati</taxon>
        <taxon>Pseudomonadota</taxon>
        <taxon>Gammaproteobacteria</taxon>
        <taxon>Orbales</taxon>
        <taxon>Orbaceae</taxon>
        <taxon>Orbus</taxon>
    </lineage>
</organism>
<evidence type="ECO:0000259" key="1">
    <source>
        <dbReference type="Pfam" id="PF22036"/>
    </source>
</evidence>
<dbReference type="Pfam" id="PF22036">
    <property type="entry name" value="MoaF_like"/>
    <property type="match status" value="1"/>
</dbReference>
<dbReference type="EMBL" id="BAABHY010000001">
    <property type="protein sequence ID" value="GAA5106884.1"/>
    <property type="molecule type" value="Genomic_DNA"/>
</dbReference>
<feature type="domain" description="MoaF-like" evidence="1">
    <location>
        <begin position="9"/>
        <end position="104"/>
    </location>
</feature>